<gene>
    <name evidence="2" type="ORF">ACFQVD_00835</name>
</gene>
<dbReference type="InterPro" id="IPR010093">
    <property type="entry name" value="SinI_DNA-bd"/>
</dbReference>
<dbReference type="InterPro" id="IPR009061">
    <property type="entry name" value="DNA-bd_dom_put_sf"/>
</dbReference>
<evidence type="ECO:0000313" key="2">
    <source>
        <dbReference type="EMBL" id="MFC7598643.1"/>
    </source>
</evidence>
<protein>
    <submittedName>
        <fullName evidence="2">Helix-turn-helix domain-containing protein</fullName>
    </submittedName>
</protein>
<organism evidence="2 3">
    <name type="scientific">Streptosporangium amethystogenes subsp. fukuiense</name>
    <dbReference type="NCBI Taxonomy" id="698418"/>
    <lineage>
        <taxon>Bacteria</taxon>
        <taxon>Bacillati</taxon>
        <taxon>Actinomycetota</taxon>
        <taxon>Actinomycetes</taxon>
        <taxon>Streptosporangiales</taxon>
        <taxon>Streptosporangiaceae</taxon>
        <taxon>Streptosporangium</taxon>
    </lineage>
</organism>
<keyword evidence="3" id="KW-1185">Reference proteome</keyword>
<dbReference type="NCBIfam" id="TIGR01764">
    <property type="entry name" value="excise"/>
    <property type="match status" value="1"/>
</dbReference>
<evidence type="ECO:0000259" key="1">
    <source>
        <dbReference type="Pfam" id="PF12728"/>
    </source>
</evidence>
<dbReference type="EMBL" id="JBHTEE010000001">
    <property type="protein sequence ID" value="MFC7598643.1"/>
    <property type="molecule type" value="Genomic_DNA"/>
</dbReference>
<dbReference type="Pfam" id="PF12728">
    <property type="entry name" value="HTH_17"/>
    <property type="match status" value="1"/>
</dbReference>
<reference evidence="3" key="1">
    <citation type="journal article" date="2019" name="Int. J. Syst. Evol. Microbiol.">
        <title>The Global Catalogue of Microorganisms (GCM) 10K type strain sequencing project: providing services to taxonomists for standard genome sequencing and annotation.</title>
        <authorList>
            <consortium name="The Broad Institute Genomics Platform"/>
            <consortium name="The Broad Institute Genome Sequencing Center for Infectious Disease"/>
            <person name="Wu L."/>
            <person name="Ma J."/>
        </authorList>
    </citation>
    <scope>NUCLEOTIDE SEQUENCE [LARGE SCALE GENOMIC DNA]</scope>
    <source>
        <strain evidence="3">JCM 10083</strain>
    </source>
</reference>
<sequence length="57" mass="6776">MNERLWTVDQVADYLGVPKSRVYDRWREWGIPFVRIGQQLRCDPRALQDWISGQKAA</sequence>
<dbReference type="InterPro" id="IPR041657">
    <property type="entry name" value="HTH_17"/>
</dbReference>
<accession>A0ABW2SQT0</accession>
<dbReference type="RefSeq" id="WP_386274131.1">
    <property type="nucleotide sequence ID" value="NZ_BAAAGK010000078.1"/>
</dbReference>
<feature type="domain" description="Helix-turn-helix" evidence="1">
    <location>
        <begin position="7"/>
        <end position="54"/>
    </location>
</feature>
<comment type="caution">
    <text evidence="2">The sequence shown here is derived from an EMBL/GenBank/DDBJ whole genome shotgun (WGS) entry which is preliminary data.</text>
</comment>
<proteinExistence type="predicted"/>
<evidence type="ECO:0000313" key="3">
    <source>
        <dbReference type="Proteomes" id="UP001596514"/>
    </source>
</evidence>
<name>A0ABW2SQT0_9ACTN</name>
<dbReference type="SUPFAM" id="SSF46955">
    <property type="entry name" value="Putative DNA-binding domain"/>
    <property type="match status" value="1"/>
</dbReference>
<dbReference type="Proteomes" id="UP001596514">
    <property type="component" value="Unassembled WGS sequence"/>
</dbReference>